<keyword evidence="2" id="KW-1185">Reference proteome</keyword>
<dbReference type="Proteomes" id="UP000199169">
    <property type="component" value="Unassembled WGS sequence"/>
</dbReference>
<accession>A0A1A8XTC0</accession>
<sequence>MFMAGLKAHYSARDIEARILAAVRAAGLSPEQRLWSEALGSPDHFHTGGFRASLELLELAQIGAEVLRGDLSGPQVGRSVRLPGYGRWGSGCLLFSPSLGHRHCRQLPCFCRRAALGSRREWLHC</sequence>
<dbReference type="STRING" id="1860102.ACCAA_560014"/>
<organism evidence="1 2">
    <name type="scientific">Candidatus Accumulibacter aalborgensis</name>
    <dbReference type="NCBI Taxonomy" id="1860102"/>
    <lineage>
        <taxon>Bacteria</taxon>
        <taxon>Pseudomonadati</taxon>
        <taxon>Pseudomonadota</taxon>
        <taxon>Betaproteobacteria</taxon>
        <taxon>Candidatus Accumulibacter</taxon>
    </lineage>
</organism>
<name>A0A1A8XTC0_9PROT</name>
<dbReference type="EMBL" id="FLQX01000134">
    <property type="protein sequence ID" value="SBT08310.1"/>
    <property type="molecule type" value="Genomic_DNA"/>
</dbReference>
<gene>
    <name evidence="1" type="ORF">ACCAA_560014</name>
</gene>
<evidence type="ECO:0000313" key="1">
    <source>
        <dbReference type="EMBL" id="SBT08310.1"/>
    </source>
</evidence>
<dbReference type="AlphaFoldDB" id="A0A1A8XTC0"/>
<reference evidence="1 2" key="1">
    <citation type="submission" date="2016-06" db="EMBL/GenBank/DDBJ databases">
        <authorList>
            <person name="Kjaerup R.B."/>
            <person name="Dalgaard T.S."/>
            <person name="Juul-Madsen H.R."/>
        </authorList>
    </citation>
    <scope>NUCLEOTIDE SEQUENCE [LARGE SCALE GENOMIC DNA]</scope>
    <source>
        <strain evidence="1">3</strain>
    </source>
</reference>
<evidence type="ECO:0000313" key="2">
    <source>
        <dbReference type="Proteomes" id="UP000199169"/>
    </source>
</evidence>
<proteinExistence type="predicted"/>
<protein>
    <submittedName>
        <fullName evidence="1">Uncharacterized protein</fullName>
    </submittedName>
</protein>